<evidence type="ECO:0000256" key="1">
    <source>
        <dbReference type="SAM" id="Coils"/>
    </source>
</evidence>
<feature type="domain" description="SCD" evidence="3">
    <location>
        <begin position="599"/>
        <end position="688"/>
    </location>
</feature>
<reference evidence="4 5" key="1">
    <citation type="journal article" date="2015" name="Genome Biol. Evol.">
        <title>Phylogenomic analyses indicate that early fungi evolved digesting cell walls of algal ancestors of land plants.</title>
        <authorList>
            <person name="Chang Y."/>
            <person name="Wang S."/>
            <person name="Sekimoto S."/>
            <person name="Aerts A.L."/>
            <person name="Choi C."/>
            <person name="Clum A."/>
            <person name="LaButti K.M."/>
            <person name="Lindquist E.A."/>
            <person name="Yee Ngan C."/>
            <person name="Ohm R.A."/>
            <person name="Salamov A.A."/>
            <person name="Grigoriev I.V."/>
            <person name="Spatafora J.W."/>
            <person name="Berbee M.L."/>
        </authorList>
    </citation>
    <scope>NUCLEOTIDE SEQUENCE [LARGE SCALE GENOMIC DNA]</scope>
    <source>
        <strain evidence="4 5">JEL478</strain>
    </source>
</reference>
<feature type="compositionally biased region" description="Acidic residues" evidence="2">
    <location>
        <begin position="34"/>
        <end position="50"/>
    </location>
</feature>
<feature type="compositionally biased region" description="Polar residues" evidence="2">
    <location>
        <begin position="1"/>
        <end position="15"/>
    </location>
</feature>
<feature type="compositionally biased region" description="Low complexity" evidence="2">
    <location>
        <begin position="1822"/>
        <end position="1831"/>
    </location>
</feature>
<feature type="compositionally biased region" description="Basic and acidic residues" evidence="2">
    <location>
        <begin position="548"/>
        <end position="557"/>
    </location>
</feature>
<sequence>MLRTLRSITNTSTTMPPRGKAKNAKPKPVKPAPEEEEDRAEDDQIEDSQEIQEPKQRATRSAKRKAGEEDKAETDGGKRRKVAAKSDPAPASDDDASPRTPAAAATPSPRQTKRGAASTTRGRRAAATKKTIPEPAEEEEEEETPASDDDVSPPAPAAKAAPSPRQTKQGATSTTRGRRAAASKKAEPESAGEEAEADQDDDVSPPTPAAATASSPRQTKRGAASTIRGRRAAASNKAKPEPAEDEEEEDAETDPDDDKENESDFQAEPAPAQTRSQRKRRAAIPRDDGSDAEAADDDDDDDEESDAAPAAPKPKRKTAAAKPSGAGAGQGRKRAARAAKDGDVDEENMTLFDHVVDGKGSLETLAAEWAAVQYANDREGAVAQLVDLVMQAAGYPPNSISRDVLENPDEHDVGEEVEEAGRRAEENPSFNPHDPPLTSKKPRFALRSKAAQSLWPGNRFSRSYREWWVRWVGRVRTGIVKKPDEGAEDQESDPETWAWEVLKVWTHQLSTSAVRTLRHAATAAGLGVLGGLVETTRTTVDAEAAARRQLEAADGPKTKAPTSAAGGRKREVLEQRVRELEGERAKLEEEMMAYFDGIFVHRYRDVDPTIRADCSRELGAALHRLPEVFLDPMYLRYIGWALSDKSASVRIEPIRTLHRILTHPQASTLYIPGFRQFFERFRPRLLDIARGDIDPKCREEAVRVCIAAADHGFMDEQDAVDTLLPMVVGSDYRIAQMIGPYVAKMIEEESEELGGQVGGGAEKKDAVRVKVLCQLLARACETASRREMAAPSRGASSTVSQFQSMSMSQSQSSKSQTPAASQGREDPFGKSWELNEQAVEAIRWLKEEAGAFSSGEVSAPRIKQAVEALWDHCDVVKNLTLLCSHISDEPVTAQARARNPLILTATEETVLVHLLPRVLDALIEVEEDAHAKAEVRTEYSIQLVTSVPKIIAKYGSDYMGEENSKRLVQAVSLFTRVDSNTYVNLRMSKAFEQLLADLHRIFTQHEDVNVLREIATALRAFMVPANSEESSTTASAKRKKSQATVASSVDPGLSSIARRKMEELLEDLLSALTSSVDDIANSLGGGDLNLTAAQDLASPTRSTLKRLLALLSVIDLGGNLVEEEGGEEVSEKVRLAFETLRSLRSKASEIPLRSVKGKSVVRPGVASTRATGDEALRTLLELVDEGLDAGIRILSWAIMWASISLINAGLASQFEVEDIDDEPSGAGPATLKKKAPSGGSALDFGKRKLQTRVETLVSTVESVLNGNIEEESDTPSFGVLCTATRVLGDMAFLLDGNIGVLVPEASAALFPLSEEVQEGMANAIGTLVEVASGLRPRSTTADQTFDPTIDDETEIDPADNPVRCPFERQLVPSIAKQLELSSSIALKLLAFDRLDPKFAPNILKWVGVASESAKVVQEGQTPASAPPVVLDPFFWDTVVGQNLCKHLVSDLGRAAIAGQVDSGSEKSQGKLNVAETPMQYQSKRIRSALNSILMGCVLECMEESLEFFFSGRLPSIDHTISLARSFSTELKSWSAIFSRAPQHRREATIEACIAFLRKGSELMANRVHDCVRSSNRVASHLRGPKQLGPASQGWKPWALIASAVANLLGIAGKEDGQNDISHDSGQIIDRIREGVISELESTLSGKQLKPSKGAEWEGYHAFISALEGSTMEEKKIRKGRKPVSTARSTKAVATKRAPKAAKVEKSKAKPLLFTSADSTDNLPGGRLPAKSPRSRRRYDESQGDDEESDTDPPAQPVSEPRRSGRSTAPRKSFREIDGSDDDEDEAEDISDRDGGDSNVEAESEQEQSPDPELVVKPKQKAKAAPLKLLAVDASEPSGAEEEEHPDPDALMSKPRRPAVVYGKGSGSGSASASASAGRGTKRNAKVANGYLSDSSQGDFVDDRAAEPVKRKRVT</sequence>
<organism evidence="4 5">
    <name type="scientific">Gonapodya prolifera (strain JEL478)</name>
    <name type="common">Monoblepharis prolifera</name>
    <dbReference type="NCBI Taxonomy" id="1344416"/>
    <lineage>
        <taxon>Eukaryota</taxon>
        <taxon>Fungi</taxon>
        <taxon>Fungi incertae sedis</taxon>
        <taxon>Chytridiomycota</taxon>
        <taxon>Chytridiomycota incertae sedis</taxon>
        <taxon>Monoblepharidomycetes</taxon>
        <taxon>Monoblepharidales</taxon>
        <taxon>Gonapodyaceae</taxon>
        <taxon>Gonapodya</taxon>
    </lineage>
</organism>
<evidence type="ECO:0000256" key="2">
    <source>
        <dbReference type="SAM" id="MobiDB-lite"/>
    </source>
</evidence>
<feature type="region of interest" description="Disordered" evidence="2">
    <location>
        <begin position="786"/>
        <end position="829"/>
    </location>
</feature>
<feature type="compositionally biased region" description="Acidic residues" evidence="2">
    <location>
        <begin position="1799"/>
        <end position="1809"/>
    </location>
</feature>
<dbReference type="Proteomes" id="UP000070544">
    <property type="component" value="Unassembled WGS sequence"/>
</dbReference>
<dbReference type="Pfam" id="PF08514">
    <property type="entry name" value="STAG"/>
    <property type="match status" value="1"/>
</dbReference>
<keyword evidence="5" id="KW-1185">Reference proteome</keyword>
<dbReference type="InterPro" id="IPR016024">
    <property type="entry name" value="ARM-type_fold"/>
</dbReference>
<feature type="compositionally biased region" description="Acidic residues" evidence="2">
    <location>
        <begin position="1778"/>
        <end position="1788"/>
    </location>
</feature>
<evidence type="ECO:0000259" key="3">
    <source>
        <dbReference type="PROSITE" id="PS51425"/>
    </source>
</evidence>
<feature type="region of interest" description="Disordered" evidence="2">
    <location>
        <begin position="1"/>
        <end position="347"/>
    </location>
</feature>
<dbReference type="InterPro" id="IPR013721">
    <property type="entry name" value="STAG"/>
</dbReference>
<dbReference type="OrthoDB" id="498590at2759"/>
<feature type="compositionally biased region" description="Basic and acidic residues" evidence="2">
    <location>
        <begin position="65"/>
        <end position="77"/>
    </location>
</feature>
<feature type="compositionally biased region" description="Acidic residues" evidence="2">
    <location>
        <begin position="290"/>
        <end position="306"/>
    </location>
</feature>
<feature type="compositionally biased region" description="Acidic residues" evidence="2">
    <location>
        <begin position="1741"/>
        <end position="1750"/>
    </location>
</feature>
<feature type="region of interest" description="Disordered" evidence="2">
    <location>
        <begin position="1219"/>
        <end position="1238"/>
    </location>
</feature>
<feature type="compositionally biased region" description="Low complexity" evidence="2">
    <location>
        <begin position="796"/>
        <end position="822"/>
    </location>
</feature>
<feature type="compositionally biased region" description="Low complexity" evidence="2">
    <location>
        <begin position="1868"/>
        <end position="1877"/>
    </location>
</feature>
<dbReference type="GO" id="GO:0008278">
    <property type="term" value="C:cohesin complex"/>
    <property type="evidence" value="ECO:0007669"/>
    <property type="project" value="TreeGrafter"/>
</dbReference>
<dbReference type="OMA" id="QYANDRE"/>
<gene>
    <name evidence="4" type="ORF">M427DRAFT_157256</name>
</gene>
<dbReference type="Pfam" id="PF21581">
    <property type="entry name" value="SCD"/>
    <property type="match status" value="1"/>
</dbReference>
<feature type="compositionally biased region" description="Acidic residues" evidence="2">
    <location>
        <begin position="190"/>
        <end position="203"/>
    </location>
</feature>
<feature type="compositionally biased region" description="Basic residues" evidence="2">
    <location>
        <begin position="19"/>
        <end position="28"/>
    </location>
</feature>
<dbReference type="InterPro" id="IPR020839">
    <property type="entry name" value="SCD"/>
</dbReference>
<accession>A0A139A6U6</accession>
<evidence type="ECO:0000313" key="5">
    <source>
        <dbReference type="Proteomes" id="UP000070544"/>
    </source>
</evidence>
<dbReference type="PANTHER" id="PTHR11199">
    <property type="entry name" value="STROMAL ANTIGEN"/>
    <property type="match status" value="1"/>
</dbReference>
<feature type="compositionally biased region" description="Low complexity" evidence="2">
    <location>
        <begin position="98"/>
        <end position="120"/>
    </location>
</feature>
<dbReference type="GO" id="GO:0003682">
    <property type="term" value="F:chromatin binding"/>
    <property type="evidence" value="ECO:0007669"/>
    <property type="project" value="TreeGrafter"/>
</dbReference>
<dbReference type="PANTHER" id="PTHR11199:SF0">
    <property type="entry name" value="LD34181P-RELATED"/>
    <property type="match status" value="1"/>
</dbReference>
<dbReference type="InterPro" id="IPR039662">
    <property type="entry name" value="Cohesin_Scc3/SA"/>
</dbReference>
<feature type="region of interest" description="Disordered" evidence="2">
    <location>
        <begin position="400"/>
        <end position="441"/>
    </location>
</feature>
<dbReference type="GO" id="GO:0005634">
    <property type="term" value="C:nucleus"/>
    <property type="evidence" value="ECO:0007669"/>
    <property type="project" value="TreeGrafter"/>
</dbReference>
<dbReference type="SUPFAM" id="SSF48371">
    <property type="entry name" value="ARM repeat"/>
    <property type="match status" value="1"/>
</dbReference>
<proteinExistence type="predicted"/>
<evidence type="ECO:0000313" key="4">
    <source>
        <dbReference type="EMBL" id="KXS12491.1"/>
    </source>
</evidence>
<keyword evidence="1" id="KW-0175">Coiled coil</keyword>
<dbReference type="GO" id="GO:0000785">
    <property type="term" value="C:chromatin"/>
    <property type="evidence" value="ECO:0007669"/>
    <property type="project" value="TreeGrafter"/>
</dbReference>
<feature type="region of interest" description="Disordered" evidence="2">
    <location>
        <begin position="548"/>
        <end position="570"/>
    </location>
</feature>
<feature type="compositionally biased region" description="Low complexity" evidence="2">
    <location>
        <begin position="157"/>
        <end position="175"/>
    </location>
</feature>
<dbReference type="Pfam" id="PF24571">
    <property type="entry name" value="HEAT_SCC3-SA"/>
    <property type="match status" value="1"/>
</dbReference>
<dbReference type="STRING" id="1344416.A0A139A6U6"/>
<feature type="compositionally biased region" description="Acidic residues" evidence="2">
    <location>
        <begin position="135"/>
        <end position="151"/>
    </location>
</feature>
<feature type="region of interest" description="Disordered" evidence="2">
    <location>
        <begin position="1671"/>
        <end position="1914"/>
    </location>
</feature>
<feature type="compositionally biased region" description="Acidic residues" evidence="2">
    <location>
        <begin position="243"/>
        <end position="265"/>
    </location>
</feature>
<feature type="coiled-coil region" evidence="1">
    <location>
        <begin position="570"/>
        <end position="597"/>
    </location>
</feature>
<dbReference type="InterPro" id="IPR056396">
    <property type="entry name" value="HEAT_SCC3-SA"/>
</dbReference>
<dbReference type="PROSITE" id="PS51425">
    <property type="entry name" value="SCD"/>
    <property type="match status" value="1"/>
</dbReference>
<dbReference type="GO" id="GO:0007062">
    <property type="term" value="P:sister chromatid cohesion"/>
    <property type="evidence" value="ECO:0007669"/>
    <property type="project" value="UniProtKB-ARBA"/>
</dbReference>
<protein>
    <recommendedName>
        <fullName evidence="3">SCD domain-containing protein</fullName>
    </recommendedName>
</protein>
<dbReference type="EMBL" id="KQ965787">
    <property type="protein sequence ID" value="KXS12491.1"/>
    <property type="molecule type" value="Genomic_DNA"/>
</dbReference>
<name>A0A139A6U6_GONPJ</name>